<dbReference type="GO" id="GO:0043139">
    <property type="term" value="F:5'-3' DNA helicase activity"/>
    <property type="evidence" value="ECO:0007669"/>
    <property type="project" value="UniProtKB-EC"/>
</dbReference>
<dbReference type="SUPFAM" id="SSF52540">
    <property type="entry name" value="P-loop containing nucleoside triphosphate hydrolases"/>
    <property type="match status" value="1"/>
</dbReference>
<organism evidence="4 5">
    <name type="scientific">Daucus carota subsp. sativus</name>
    <name type="common">Carrot</name>
    <dbReference type="NCBI Taxonomy" id="79200"/>
    <lineage>
        <taxon>Eukaryota</taxon>
        <taxon>Viridiplantae</taxon>
        <taxon>Streptophyta</taxon>
        <taxon>Embryophyta</taxon>
        <taxon>Tracheophyta</taxon>
        <taxon>Spermatophyta</taxon>
        <taxon>Magnoliopsida</taxon>
        <taxon>eudicotyledons</taxon>
        <taxon>Gunneridae</taxon>
        <taxon>Pentapetalae</taxon>
        <taxon>asterids</taxon>
        <taxon>campanulids</taxon>
        <taxon>Apiales</taxon>
        <taxon>Apiaceae</taxon>
        <taxon>Apioideae</taxon>
        <taxon>Scandiceae</taxon>
        <taxon>Daucinae</taxon>
        <taxon>Daucus</taxon>
        <taxon>Daucus sect. Daucus</taxon>
    </lineage>
</organism>
<reference evidence="4" key="2">
    <citation type="submission" date="2022-03" db="EMBL/GenBank/DDBJ databases">
        <title>Draft title - Genomic analysis of global carrot germplasm unveils the trajectory of domestication and the origin of high carotenoid orange carrot.</title>
        <authorList>
            <person name="Iorizzo M."/>
            <person name="Ellison S."/>
            <person name="Senalik D."/>
            <person name="Macko-Podgorni A."/>
            <person name="Grzebelus D."/>
            <person name="Bostan H."/>
            <person name="Rolling W."/>
            <person name="Curaba J."/>
            <person name="Simon P."/>
        </authorList>
    </citation>
    <scope>NUCLEOTIDE SEQUENCE</scope>
    <source>
        <tissue evidence="4">Leaf</tissue>
    </source>
</reference>
<dbReference type="GO" id="GO:0000723">
    <property type="term" value="P:telomere maintenance"/>
    <property type="evidence" value="ECO:0007669"/>
    <property type="project" value="InterPro"/>
</dbReference>
<keyword evidence="1" id="KW-0234">DNA repair</keyword>
<dbReference type="GO" id="GO:0005524">
    <property type="term" value="F:ATP binding"/>
    <property type="evidence" value="ECO:0007669"/>
    <property type="project" value="UniProtKB-KW"/>
</dbReference>
<protein>
    <recommendedName>
        <fullName evidence="1">ATP-dependent DNA helicase</fullName>
        <ecNumber evidence="1">5.6.2.3</ecNumber>
    </recommendedName>
</protein>
<dbReference type="GO" id="GO:0006310">
    <property type="term" value="P:DNA recombination"/>
    <property type="evidence" value="ECO:0007669"/>
    <property type="project" value="UniProtKB-KW"/>
</dbReference>
<gene>
    <name evidence="4" type="ORF">DCAR_0313003</name>
</gene>
<comment type="cofactor">
    <cofactor evidence="1">
        <name>Mg(2+)</name>
        <dbReference type="ChEBI" id="CHEBI:18420"/>
    </cofactor>
</comment>
<dbReference type="Pfam" id="PF21530">
    <property type="entry name" value="Pif1_2B_dom"/>
    <property type="match status" value="1"/>
</dbReference>
<sequence>MTHRHVFEAVDRTFRDIRSKVSPNTADIPFGGMIVLLAGDFMQYSNWWRTCGLRKTSHQLPLMGKQWCSEIVCLLWVMELNKPLLSTGNGGFMDKNLEEESILFADIKKHVSIFFHVLVRPKEDRVQTIVDEIYERLGEKPSDIEYIRDRAILTPLNEYVETVNNEVLQKLPGELKVYRIYDNISQGSTNVVAEEILYPPEYLNSLKFSDLPNHELKIKVCEPIMLLRNLNRKKGLCNGTRLIVTRCYQFLIEAQIITGNKIGEITLIPRISISSSDNTFPTPLKRKQLPVSVCYAVTINKS</sequence>
<comment type="similarity">
    <text evidence="1">Belongs to the helicase family.</text>
</comment>
<evidence type="ECO:0000259" key="3">
    <source>
        <dbReference type="Pfam" id="PF21530"/>
    </source>
</evidence>
<keyword evidence="1" id="KW-0227">DNA damage</keyword>
<evidence type="ECO:0000259" key="2">
    <source>
        <dbReference type="Pfam" id="PF05970"/>
    </source>
</evidence>
<dbReference type="Proteomes" id="UP000077755">
    <property type="component" value="Chromosome 3"/>
</dbReference>
<dbReference type="InterPro" id="IPR049163">
    <property type="entry name" value="Pif1-like_2B_dom"/>
</dbReference>
<reference evidence="4" key="1">
    <citation type="journal article" date="2016" name="Nat. Genet.">
        <title>A high-quality carrot genome assembly provides new insights into carotenoid accumulation and asterid genome evolution.</title>
        <authorList>
            <person name="Iorizzo M."/>
            <person name="Ellison S."/>
            <person name="Senalik D."/>
            <person name="Zeng P."/>
            <person name="Satapoomin P."/>
            <person name="Huang J."/>
            <person name="Bowman M."/>
            <person name="Iovene M."/>
            <person name="Sanseverino W."/>
            <person name="Cavagnaro P."/>
            <person name="Yildiz M."/>
            <person name="Macko-Podgorni A."/>
            <person name="Moranska E."/>
            <person name="Grzebelus E."/>
            <person name="Grzebelus D."/>
            <person name="Ashrafi H."/>
            <person name="Zheng Z."/>
            <person name="Cheng S."/>
            <person name="Spooner D."/>
            <person name="Van Deynze A."/>
            <person name="Simon P."/>
        </authorList>
    </citation>
    <scope>NUCLEOTIDE SEQUENCE</scope>
    <source>
        <tissue evidence="4">Leaf</tissue>
    </source>
</reference>
<name>A0AAF0WS01_DAUCS</name>
<dbReference type="GO" id="GO:0016787">
    <property type="term" value="F:hydrolase activity"/>
    <property type="evidence" value="ECO:0007669"/>
    <property type="project" value="UniProtKB-KW"/>
</dbReference>
<feature type="domain" description="DNA helicase Pif1-like 2B" evidence="3">
    <location>
        <begin position="201"/>
        <end position="246"/>
    </location>
</feature>
<evidence type="ECO:0000313" key="5">
    <source>
        <dbReference type="Proteomes" id="UP000077755"/>
    </source>
</evidence>
<keyword evidence="1" id="KW-0547">Nucleotide-binding</keyword>
<evidence type="ECO:0000313" key="4">
    <source>
        <dbReference type="EMBL" id="WOG93716.1"/>
    </source>
</evidence>
<proteinExistence type="inferred from homology"/>
<keyword evidence="1" id="KW-0067">ATP-binding</keyword>
<keyword evidence="1" id="KW-0347">Helicase</keyword>
<dbReference type="InterPro" id="IPR010285">
    <property type="entry name" value="DNA_helicase_pif1-like_DEAD"/>
</dbReference>
<dbReference type="GO" id="GO:0006281">
    <property type="term" value="P:DNA repair"/>
    <property type="evidence" value="ECO:0007669"/>
    <property type="project" value="UniProtKB-KW"/>
</dbReference>
<dbReference type="PANTHER" id="PTHR10492">
    <property type="match status" value="1"/>
</dbReference>
<evidence type="ECO:0000256" key="1">
    <source>
        <dbReference type="RuleBase" id="RU363044"/>
    </source>
</evidence>
<dbReference type="Pfam" id="PF05970">
    <property type="entry name" value="PIF1"/>
    <property type="match status" value="1"/>
</dbReference>
<keyword evidence="1" id="KW-0378">Hydrolase</keyword>
<dbReference type="PANTHER" id="PTHR10492:SF90">
    <property type="entry name" value="ATP-DEPENDENT DNA HELICASE"/>
    <property type="match status" value="1"/>
</dbReference>
<dbReference type="KEGG" id="dcr:108212652"/>
<keyword evidence="1" id="KW-0233">DNA recombination</keyword>
<dbReference type="InterPro" id="IPR027417">
    <property type="entry name" value="P-loop_NTPase"/>
</dbReference>
<dbReference type="AlphaFoldDB" id="A0AAF0WS01"/>
<feature type="domain" description="DNA helicase Pif1-like DEAD-box helicase" evidence="2">
    <location>
        <begin position="1"/>
        <end position="44"/>
    </location>
</feature>
<accession>A0AAF0WS01</accession>
<dbReference type="EC" id="5.6.2.3" evidence="1"/>
<comment type="catalytic activity">
    <reaction evidence="1">
        <text>ATP + H2O = ADP + phosphate + H(+)</text>
        <dbReference type="Rhea" id="RHEA:13065"/>
        <dbReference type="ChEBI" id="CHEBI:15377"/>
        <dbReference type="ChEBI" id="CHEBI:15378"/>
        <dbReference type="ChEBI" id="CHEBI:30616"/>
        <dbReference type="ChEBI" id="CHEBI:43474"/>
        <dbReference type="ChEBI" id="CHEBI:456216"/>
        <dbReference type="EC" id="5.6.2.3"/>
    </reaction>
</comment>
<dbReference type="EMBL" id="CP093345">
    <property type="protein sequence ID" value="WOG93716.1"/>
    <property type="molecule type" value="Genomic_DNA"/>
</dbReference>
<keyword evidence="5" id="KW-1185">Reference proteome</keyword>